<evidence type="ECO:0000313" key="1">
    <source>
        <dbReference type="EMBL" id="KAG2485940.1"/>
    </source>
</evidence>
<dbReference type="EMBL" id="JAEHOE010000120">
    <property type="protein sequence ID" value="KAG2485940.1"/>
    <property type="molecule type" value="Genomic_DNA"/>
</dbReference>
<dbReference type="AlphaFoldDB" id="A0A835XM23"/>
<protein>
    <submittedName>
        <fullName evidence="1">Uncharacterized protein</fullName>
    </submittedName>
</protein>
<evidence type="ECO:0000313" key="2">
    <source>
        <dbReference type="Proteomes" id="UP000612055"/>
    </source>
</evidence>
<organism evidence="1 2">
    <name type="scientific">Edaphochlamys debaryana</name>
    <dbReference type="NCBI Taxonomy" id="47281"/>
    <lineage>
        <taxon>Eukaryota</taxon>
        <taxon>Viridiplantae</taxon>
        <taxon>Chlorophyta</taxon>
        <taxon>core chlorophytes</taxon>
        <taxon>Chlorophyceae</taxon>
        <taxon>CS clade</taxon>
        <taxon>Chlamydomonadales</taxon>
        <taxon>Chlamydomonadales incertae sedis</taxon>
        <taxon>Edaphochlamys</taxon>
    </lineage>
</organism>
<gene>
    <name evidence="1" type="ORF">HYH03_015384</name>
</gene>
<comment type="caution">
    <text evidence="1">The sequence shown here is derived from an EMBL/GenBank/DDBJ whole genome shotgun (WGS) entry which is preliminary data.</text>
</comment>
<accession>A0A835XM23</accession>
<keyword evidence="2" id="KW-1185">Reference proteome</keyword>
<name>A0A835XM23_9CHLO</name>
<reference evidence="1" key="1">
    <citation type="journal article" date="2020" name="bioRxiv">
        <title>Comparative genomics of Chlamydomonas.</title>
        <authorList>
            <person name="Craig R.J."/>
            <person name="Hasan A.R."/>
            <person name="Ness R.W."/>
            <person name="Keightley P.D."/>
        </authorList>
    </citation>
    <scope>NUCLEOTIDE SEQUENCE</scope>
    <source>
        <strain evidence="1">CCAP 11/70</strain>
    </source>
</reference>
<dbReference type="Proteomes" id="UP000612055">
    <property type="component" value="Unassembled WGS sequence"/>
</dbReference>
<sequence>MQDIRNIVQPPSPIDPVQLACMDRFLHAVYKFCPDAPDLHWCDMLNDFLSAPWNSWVSNYSALPKRATVDAVTFRAALEYFHLFRTSDKVAFLRRRRPAPLVLSHRFNSEQKRYLELHAMVPLEPRSNILWNRSLELL</sequence>
<proteinExistence type="predicted"/>